<dbReference type="OrthoDB" id="4977at2759"/>
<feature type="compositionally biased region" description="Basic and acidic residues" evidence="4">
    <location>
        <begin position="33"/>
        <end position="43"/>
    </location>
</feature>
<sequence length="428" mass="46755">MQMATKYRGLPDIDTAPDIFETTDEPEIVLKPSDVRSGDEDSVLKPVSEDIDAGGLPSRRKAERVFARGTRKPELSTLSFRPRLPPLSRYASSSSDTDEEPPLPRETPAARLRRLKAELAEIEAEVGSSSPSKTQSISHEGSGAGKRRSVLPPRQPVDVVSELANVRERLERVEIDGLDVGQVVAVGMGPSSEWRERLDKLVTAENRSGKGKVAQSTAVGQQDSSLSDIDKRLAALEQVVGPTTDGLDQTLSPLVPTLNKHDHLLTLLTQPRHLDAISRRVKLLLVDLDRAAAASRRTGAGGAAIPQQSSEKAVTNLSLTQGEYTQLQSLFSVLPRLDPLLPILTPLLARLRSLSALHSEASEIAVSLRELQSRDKKNAEEINELDEVVKSVQTGLGDAIAAIKKNWEGLEKRMMGLEQRLKDMERQI</sequence>
<dbReference type="STRING" id="214684.Q5KL72"/>
<dbReference type="PaxDb" id="214684-Q5KL72"/>
<feature type="coiled-coil region" evidence="3">
    <location>
        <begin position="400"/>
        <end position="427"/>
    </location>
</feature>
<dbReference type="PANTHER" id="PTHR15346">
    <property type="entry name" value="DYNACTIN SUBUNIT"/>
    <property type="match status" value="1"/>
</dbReference>
<keyword evidence="2" id="KW-0963">Cytoplasm</keyword>
<keyword evidence="6" id="KW-1185">Reference proteome</keyword>
<reference evidence="5 6" key="1">
    <citation type="journal article" date="2005" name="Science">
        <title>The genome of the basidiomycetous yeast and human pathogen Cryptococcus neoformans.</title>
        <authorList>
            <person name="Loftus B.J."/>
            <person name="Fung E."/>
            <person name="Roncaglia P."/>
            <person name="Rowley D."/>
            <person name="Amedeo P."/>
            <person name="Bruno D."/>
            <person name="Vamathevan J."/>
            <person name="Miranda M."/>
            <person name="Anderson I.J."/>
            <person name="Fraser J.A."/>
            <person name="Allen J.E."/>
            <person name="Bosdet I.E."/>
            <person name="Brent M.R."/>
            <person name="Chiu R."/>
            <person name="Doering T.L."/>
            <person name="Donlin M.J."/>
            <person name="D'Souza C.A."/>
            <person name="Fox D.S."/>
            <person name="Grinberg V."/>
            <person name="Fu J."/>
            <person name="Fukushima M."/>
            <person name="Haas B.J."/>
            <person name="Huang J.C."/>
            <person name="Janbon G."/>
            <person name="Jones S.J."/>
            <person name="Koo H.L."/>
            <person name="Krzywinski M.I."/>
            <person name="Kwon-Chung J.K."/>
            <person name="Lengeler K.B."/>
            <person name="Maiti R."/>
            <person name="Marra M.A."/>
            <person name="Marra R.E."/>
            <person name="Mathewson C.A."/>
            <person name="Mitchell T.G."/>
            <person name="Pertea M."/>
            <person name="Riggs F.R."/>
            <person name="Salzberg S.L."/>
            <person name="Schein J.E."/>
            <person name="Shvartsbeyn A."/>
            <person name="Shin H."/>
            <person name="Shumway M."/>
            <person name="Specht C.A."/>
            <person name="Suh B.B."/>
            <person name="Tenney A."/>
            <person name="Utterback T.R."/>
            <person name="Wickes B.L."/>
            <person name="Wortman J.R."/>
            <person name="Wye N.H."/>
            <person name="Kronstad J.W."/>
            <person name="Lodge J.K."/>
            <person name="Heitman J."/>
            <person name="Davis R.W."/>
            <person name="Fraser C.M."/>
            <person name="Hyman R.W."/>
        </authorList>
    </citation>
    <scope>NUCLEOTIDE SEQUENCE [LARGE SCALE GENOMIC DNA]</scope>
    <source>
        <strain evidence="6">JEC21 / ATCC MYA-565</strain>
    </source>
</reference>
<organism evidence="5 6">
    <name type="scientific">Cryptococcus deneoformans (strain JEC21 / ATCC MYA-565)</name>
    <name type="common">Cryptococcus neoformans var. neoformans serotype D</name>
    <dbReference type="NCBI Taxonomy" id="214684"/>
    <lineage>
        <taxon>Eukaryota</taxon>
        <taxon>Fungi</taxon>
        <taxon>Dikarya</taxon>
        <taxon>Basidiomycota</taxon>
        <taxon>Agaricomycotina</taxon>
        <taxon>Tremellomycetes</taxon>
        <taxon>Tremellales</taxon>
        <taxon>Cryptococcaceae</taxon>
        <taxon>Cryptococcus</taxon>
        <taxon>Cryptococcus neoformans species complex</taxon>
    </lineage>
</organism>
<evidence type="ECO:0000313" key="6">
    <source>
        <dbReference type="Proteomes" id="UP000002149"/>
    </source>
</evidence>
<evidence type="ECO:0000256" key="1">
    <source>
        <dbReference type="ARBA" id="ARBA00004496"/>
    </source>
</evidence>
<feature type="region of interest" description="Disordered" evidence="4">
    <location>
        <begin position="1"/>
        <end position="151"/>
    </location>
</feature>
<dbReference type="Proteomes" id="UP000002149">
    <property type="component" value="Chromosome 3"/>
</dbReference>
<dbReference type="KEGG" id="cne:CNC00520"/>
<dbReference type="GO" id="GO:0005869">
    <property type="term" value="C:dynactin complex"/>
    <property type="evidence" value="ECO:0000318"/>
    <property type="project" value="GO_Central"/>
</dbReference>
<dbReference type="Pfam" id="PF04912">
    <property type="entry name" value="Dynamitin"/>
    <property type="match status" value="1"/>
</dbReference>
<keyword evidence="3" id="KW-0175">Coiled coil</keyword>
<dbReference type="EMBL" id="AE017343">
    <property type="protein sequence ID" value="AAW42035.1"/>
    <property type="molecule type" value="Genomic_DNA"/>
</dbReference>
<dbReference type="InParanoid" id="Q5KL72"/>
<evidence type="ECO:0000256" key="3">
    <source>
        <dbReference type="SAM" id="Coils"/>
    </source>
</evidence>
<evidence type="ECO:0000256" key="2">
    <source>
        <dbReference type="ARBA" id="ARBA00022490"/>
    </source>
</evidence>
<feature type="compositionally biased region" description="Polar residues" evidence="4">
    <location>
        <begin position="127"/>
        <end position="139"/>
    </location>
</feature>
<evidence type="ECO:0008006" key="7">
    <source>
        <dbReference type="Google" id="ProtNLM"/>
    </source>
</evidence>
<proteinExistence type="predicted"/>
<dbReference type="GeneID" id="3256231"/>
<gene>
    <name evidence="5" type="ordered locus">CNC00520</name>
</gene>
<feature type="compositionally biased region" description="Basic and acidic residues" evidence="4">
    <location>
        <begin position="63"/>
        <end position="74"/>
    </location>
</feature>
<dbReference type="GO" id="GO:0007052">
    <property type="term" value="P:mitotic spindle organization"/>
    <property type="evidence" value="ECO:0000318"/>
    <property type="project" value="GO_Central"/>
</dbReference>
<dbReference type="InterPro" id="IPR028133">
    <property type="entry name" value="Dynamitin"/>
</dbReference>
<dbReference type="RefSeq" id="XP_569342.1">
    <property type="nucleotide sequence ID" value="XM_569342.2"/>
</dbReference>
<dbReference type="HOGENOM" id="CLU_033559_0_0_1"/>
<name>Q5KL72_CRYD1</name>
<protein>
    <recommendedName>
        <fullName evidence="7">Dynactin 2</fullName>
    </recommendedName>
</protein>
<comment type="subcellular location">
    <subcellularLocation>
        <location evidence="1">Cytoplasm</location>
    </subcellularLocation>
</comment>
<dbReference type="OMA" id="SDMDIQP"/>
<accession>Q5KL72</accession>
<accession>Q55V10</accession>
<evidence type="ECO:0000256" key="4">
    <source>
        <dbReference type="SAM" id="MobiDB-lite"/>
    </source>
</evidence>
<dbReference type="GO" id="GO:0005737">
    <property type="term" value="C:cytoplasm"/>
    <property type="evidence" value="ECO:0000318"/>
    <property type="project" value="GO_Central"/>
</dbReference>
<dbReference type="AlphaFoldDB" id="Q5KL72"/>
<dbReference type="VEuPathDB" id="FungiDB:CNC00520"/>
<evidence type="ECO:0000313" key="5">
    <source>
        <dbReference type="EMBL" id="AAW42035.1"/>
    </source>
</evidence>
<dbReference type="eggNOG" id="KOG3958">
    <property type="taxonomic scope" value="Eukaryota"/>
</dbReference>